<reference evidence="2 3" key="1">
    <citation type="journal article" date="2016" name="PLoS ONE">
        <title>A First Insight into the Genome of the Filter-Feeder Mussel Mytilus galloprovincialis.</title>
        <authorList>
            <person name="Murgarella M."/>
            <person name="Puiu D."/>
            <person name="Novoa B."/>
            <person name="Figueras A."/>
            <person name="Posada D."/>
            <person name="Canchaya C."/>
        </authorList>
    </citation>
    <scope>NUCLEOTIDE SEQUENCE [LARGE SCALE GENOMIC DNA]</scope>
    <source>
        <tissue evidence="2">Muscle</tissue>
    </source>
</reference>
<accession>A0A3L5TUA8</accession>
<feature type="compositionally biased region" description="Basic and acidic residues" evidence="1">
    <location>
        <begin position="271"/>
        <end position="284"/>
    </location>
</feature>
<evidence type="ECO:0000313" key="2">
    <source>
        <dbReference type="EMBL" id="OPL33496.1"/>
    </source>
</evidence>
<feature type="region of interest" description="Disordered" evidence="1">
    <location>
        <begin position="108"/>
        <end position="137"/>
    </location>
</feature>
<dbReference type="SMR" id="A0A3L5TUA8"/>
<evidence type="ECO:0000313" key="3">
    <source>
        <dbReference type="Proteomes" id="UP000266721"/>
    </source>
</evidence>
<sequence>MKYGCGSGKRVFQPLAQHWNGRDDAPKRTNDLITINQSILQFKQKEIDFRQRLSCIESKNLSCSRSQRDEKFEKRINALEEQYSQQGINIDEIKSILGKLVKKVNKLHGDTGTKNKTTVGTNKQAPNSKKSSRIKHFEPGSITDLTVQLSSNDLSSEGSTERNICSSAYSFSQKHDILACVDEKIPAAAIDAYKKSPPEVQCDLNAIGNPKSSNAQNPLDVKNKTATAKHVYNNDEQYQVYSCHMQVPPNNIWFPANIPAKNTSNLNRMESHDPMSRHGHHMDDNSDTSDENVEHSLGVPFNTLETERGINSTSCYASNILTKKTLKNNFGLKTSRTNLMFDNRVRLLTDQTCYEGLFIASVEGITEEVPPINNITPTHSEQPTTGDYRYSKA</sequence>
<dbReference type="AlphaFoldDB" id="A0A3L5TUA8"/>
<organism evidence="2 3">
    <name type="scientific">Mytilus galloprovincialis</name>
    <name type="common">Mediterranean mussel</name>
    <dbReference type="NCBI Taxonomy" id="29158"/>
    <lineage>
        <taxon>Eukaryota</taxon>
        <taxon>Metazoa</taxon>
        <taxon>Spiralia</taxon>
        <taxon>Lophotrochozoa</taxon>
        <taxon>Mollusca</taxon>
        <taxon>Bivalvia</taxon>
        <taxon>Autobranchia</taxon>
        <taxon>Pteriomorphia</taxon>
        <taxon>Mytilida</taxon>
        <taxon>Mytiloidea</taxon>
        <taxon>Mytilidae</taxon>
        <taxon>Mytilinae</taxon>
        <taxon>Mytilus</taxon>
    </lineage>
</organism>
<feature type="region of interest" description="Disordered" evidence="1">
    <location>
        <begin position="271"/>
        <end position="292"/>
    </location>
</feature>
<feature type="compositionally biased region" description="Polar residues" evidence="1">
    <location>
        <begin position="373"/>
        <end position="385"/>
    </location>
</feature>
<dbReference type="EMBL" id="KV582691">
    <property type="protein sequence ID" value="OPL33496.1"/>
    <property type="molecule type" value="Genomic_DNA"/>
</dbReference>
<evidence type="ECO:0000256" key="1">
    <source>
        <dbReference type="SAM" id="MobiDB-lite"/>
    </source>
</evidence>
<proteinExistence type="predicted"/>
<dbReference type="Proteomes" id="UP000266721">
    <property type="component" value="Unassembled WGS sequence"/>
</dbReference>
<gene>
    <name evidence="2" type="ORF">AM593_08832</name>
</gene>
<feature type="compositionally biased region" description="Low complexity" evidence="1">
    <location>
        <begin position="114"/>
        <end position="123"/>
    </location>
</feature>
<name>A0A3L5TUA8_MYTGA</name>
<comment type="caution">
    <text evidence="2">The sequence shown here is derived from an EMBL/GenBank/DDBJ whole genome shotgun (WGS) entry which is preliminary data.</text>
</comment>
<feature type="non-terminal residue" evidence="2">
    <location>
        <position position="1"/>
    </location>
</feature>
<protein>
    <submittedName>
        <fullName evidence="2">Uncharacterized protein</fullName>
    </submittedName>
</protein>
<keyword evidence="3" id="KW-1185">Reference proteome</keyword>
<feature type="region of interest" description="Disordered" evidence="1">
    <location>
        <begin position="373"/>
        <end position="393"/>
    </location>
</feature>